<sequence>MNVKGAPDMVDHNGAAGWGVSNRVIGPRALGLPAPVWLDGSFWFPLPISECNAQPQTLTVTRYRQGPSESTPLL</sequence>
<protein>
    <submittedName>
        <fullName evidence="1">Uncharacterized protein</fullName>
    </submittedName>
</protein>
<accession>A0ABZ1N260</accession>
<evidence type="ECO:0000313" key="2">
    <source>
        <dbReference type="Proteomes" id="UP001621418"/>
    </source>
</evidence>
<evidence type="ECO:0000313" key="1">
    <source>
        <dbReference type="EMBL" id="WTY34028.1"/>
    </source>
</evidence>
<dbReference type="Proteomes" id="UP001621418">
    <property type="component" value="Chromosome"/>
</dbReference>
<keyword evidence="2" id="KW-1185">Reference proteome</keyword>
<gene>
    <name evidence="1" type="ORF">OG308_22140</name>
</gene>
<organism evidence="1 2">
    <name type="scientific">Nocardia salmonicida</name>
    <dbReference type="NCBI Taxonomy" id="53431"/>
    <lineage>
        <taxon>Bacteria</taxon>
        <taxon>Bacillati</taxon>
        <taxon>Actinomycetota</taxon>
        <taxon>Actinomycetes</taxon>
        <taxon>Mycobacteriales</taxon>
        <taxon>Nocardiaceae</taxon>
        <taxon>Nocardia</taxon>
    </lineage>
</organism>
<dbReference type="EMBL" id="CP109527">
    <property type="protein sequence ID" value="WTY34028.1"/>
    <property type="molecule type" value="Genomic_DNA"/>
</dbReference>
<reference evidence="1 2" key="1">
    <citation type="submission" date="2022-10" db="EMBL/GenBank/DDBJ databases">
        <title>The complete genomes of actinobacterial strains from the NBC collection.</title>
        <authorList>
            <person name="Joergensen T.S."/>
            <person name="Alvarez Arevalo M."/>
            <person name="Sterndorff E.B."/>
            <person name="Faurdal D."/>
            <person name="Vuksanovic O."/>
            <person name="Mourched A.-S."/>
            <person name="Charusanti P."/>
            <person name="Shaw S."/>
            <person name="Blin K."/>
            <person name="Weber T."/>
        </authorList>
    </citation>
    <scope>NUCLEOTIDE SEQUENCE [LARGE SCALE GENOMIC DNA]</scope>
    <source>
        <strain evidence="1 2">NBC_01413</strain>
    </source>
</reference>
<proteinExistence type="predicted"/>
<name>A0ABZ1N260_9NOCA</name>
<dbReference type="RefSeq" id="WP_328662818.1">
    <property type="nucleotide sequence ID" value="NZ_CP108014.1"/>
</dbReference>
<dbReference type="GeneID" id="91376864"/>